<reference evidence="5" key="1">
    <citation type="journal article" date="2019" name="Int. J. Syst. Evol. Microbiol.">
        <title>The Global Catalogue of Microorganisms (GCM) 10K type strain sequencing project: providing services to taxonomists for standard genome sequencing and annotation.</title>
        <authorList>
            <consortium name="The Broad Institute Genomics Platform"/>
            <consortium name="The Broad Institute Genome Sequencing Center for Infectious Disease"/>
            <person name="Wu L."/>
            <person name="Ma J."/>
        </authorList>
    </citation>
    <scope>NUCLEOTIDE SEQUENCE [LARGE SCALE GENOMIC DNA]</scope>
    <source>
        <strain evidence="5">JCM 11896</strain>
    </source>
</reference>
<dbReference type="Pfam" id="PF02826">
    <property type="entry name" value="2-Hacid_dh_C"/>
    <property type="match status" value="1"/>
</dbReference>
<organism evidence="4 5">
    <name type="scientific">Pseudonocardia kongjuensis</name>
    <dbReference type="NCBI Taxonomy" id="102227"/>
    <lineage>
        <taxon>Bacteria</taxon>
        <taxon>Bacillati</taxon>
        <taxon>Actinomycetota</taxon>
        <taxon>Actinomycetes</taxon>
        <taxon>Pseudonocardiales</taxon>
        <taxon>Pseudonocardiaceae</taxon>
        <taxon>Pseudonocardia</taxon>
    </lineage>
</organism>
<keyword evidence="1" id="KW-0560">Oxidoreductase</keyword>
<protein>
    <submittedName>
        <fullName evidence="4">D-isomer specific 2-hydroxyacid dehydrogenase family protein</fullName>
    </submittedName>
</protein>
<proteinExistence type="predicted"/>
<accession>A0ABP4IQ44</accession>
<evidence type="ECO:0000259" key="3">
    <source>
        <dbReference type="Pfam" id="PF02826"/>
    </source>
</evidence>
<dbReference type="PANTHER" id="PTHR10996">
    <property type="entry name" value="2-HYDROXYACID DEHYDROGENASE-RELATED"/>
    <property type="match status" value="1"/>
</dbReference>
<dbReference type="InterPro" id="IPR036291">
    <property type="entry name" value="NAD(P)-bd_dom_sf"/>
</dbReference>
<sequence>MSLGSAREVGVAPPLPVAVAPTAPEVLVRAIEDGGGRYEPDPARARALQWLGKDAPALRRLLAGSPGIEWVQLGGAGVDTWAAEGVFADDRTWTCAKGAYSEPVAEHALALTLALLRSLPTRVRATSWGEQLARTLYDSHVVIVGGSGGIGRELIRLLVAFRARVTVVRRTPAGEGEHRFEDLPAVLPGADVVVVACALTPQTRNLIDEAALRAMPPHAVLVNVARGPVVDTDALVRALDSGTIAGAGLDVTEPEPLPPGHPLWGRSDCLITPHSADTPEMIRPLLAGRLRENVARKVRGDPLVGVVDADSGY</sequence>
<dbReference type="EMBL" id="BAAAJK010000021">
    <property type="protein sequence ID" value="GAA1393115.1"/>
    <property type="molecule type" value="Genomic_DNA"/>
</dbReference>
<keyword evidence="5" id="KW-1185">Reference proteome</keyword>
<dbReference type="PANTHER" id="PTHR10996:SF178">
    <property type="entry name" value="2-HYDROXYACID DEHYDROGENASE YGL185C-RELATED"/>
    <property type="match status" value="1"/>
</dbReference>
<dbReference type="InterPro" id="IPR050223">
    <property type="entry name" value="D-isomer_2-hydroxyacid_DH"/>
</dbReference>
<feature type="domain" description="D-isomer specific 2-hydroxyacid dehydrogenase NAD-binding" evidence="3">
    <location>
        <begin position="110"/>
        <end position="276"/>
    </location>
</feature>
<dbReference type="SUPFAM" id="SSF51735">
    <property type="entry name" value="NAD(P)-binding Rossmann-fold domains"/>
    <property type="match status" value="1"/>
</dbReference>
<dbReference type="InterPro" id="IPR006140">
    <property type="entry name" value="D-isomer_DH_NAD-bd"/>
</dbReference>
<comment type="caution">
    <text evidence="4">The sequence shown here is derived from an EMBL/GenBank/DDBJ whole genome shotgun (WGS) entry which is preliminary data.</text>
</comment>
<dbReference type="Gene3D" id="3.40.50.720">
    <property type="entry name" value="NAD(P)-binding Rossmann-like Domain"/>
    <property type="match status" value="2"/>
</dbReference>
<gene>
    <name evidence="4" type="ORF">GCM10009613_39240</name>
</gene>
<dbReference type="SUPFAM" id="SSF52283">
    <property type="entry name" value="Formate/glycerate dehydrogenase catalytic domain-like"/>
    <property type="match status" value="1"/>
</dbReference>
<dbReference type="RefSeq" id="WP_344024559.1">
    <property type="nucleotide sequence ID" value="NZ_BAAAJK010000021.1"/>
</dbReference>
<name>A0ABP4IQ44_9PSEU</name>
<evidence type="ECO:0000256" key="2">
    <source>
        <dbReference type="ARBA" id="ARBA00023027"/>
    </source>
</evidence>
<evidence type="ECO:0000313" key="5">
    <source>
        <dbReference type="Proteomes" id="UP001501414"/>
    </source>
</evidence>
<evidence type="ECO:0000313" key="4">
    <source>
        <dbReference type="EMBL" id="GAA1393115.1"/>
    </source>
</evidence>
<evidence type="ECO:0000256" key="1">
    <source>
        <dbReference type="ARBA" id="ARBA00023002"/>
    </source>
</evidence>
<keyword evidence="2" id="KW-0520">NAD</keyword>
<dbReference type="Proteomes" id="UP001501414">
    <property type="component" value="Unassembled WGS sequence"/>
</dbReference>